<evidence type="ECO:0000256" key="2">
    <source>
        <dbReference type="ARBA" id="ARBA00022801"/>
    </source>
</evidence>
<dbReference type="Pfam" id="PF02492">
    <property type="entry name" value="cobW"/>
    <property type="match status" value="1"/>
</dbReference>
<dbReference type="InterPro" id="IPR036627">
    <property type="entry name" value="CobW-likC_sf"/>
</dbReference>
<dbReference type="SMART" id="SM00833">
    <property type="entry name" value="CobW_C"/>
    <property type="match status" value="1"/>
</dbReference>
<name>A0ABP2A7V5_9HYPH</name>
<dbReference type="PANTHER" id="PTHR13748:SF62">
    <property type="entry name" value="COBW DOMAIN-CONTAINING PROTEIN"/>
    <property type="match status" value="1"/>
</dbReference>
<dbReference type="InterPro" id="IPR003495">
    <property type="entry name" value="CobW/HypB/UreG_nucleotide-bd"/>
</dbReference>
<comment type="catalytic activity">
    <reaction evidence="6">
        <text>GTP + H2O = GDP + phosphate + H(+)</text>
        <dbReference type="Rhea" id="RHEA:19669"/>
        <dbReference type="ChEBI" id="CHEBI:15377"/>
        <dbReference type="ChEBI" id="CHEBI:15378"/>
        <dbReference type="ChEBI" id="CHEBI:37565"/>
        <dbReference type="ChEBI" id="CHEBI:43474"/>
        <dbReference type="ChEBI" id="CHEBI:58189"/>
    </reaction>
    <physiologicalReaction direction="left-to-right" evidence="6">
        <dbReference type="Rhea" id="RHEA:19670"/>
    </physiologicalReaction>
</comment>
<feature type="compositionally biased region" description="Basic and acidic residues" evidence="7">
    <location>
        <begin position="275"/>
        <end position="288"/>
    </location>
</feature>
<feature type="region of interest" description="Disordered" evidence="7">
    <location>
        <begin position="257"/>
        <end position="288"/>
    </location>
</feature>
<protein>
    <submittedName>
        <fullName evidence="9">GTPase, G3E family</fullName>
    </submittedName>
</protein>
<dbReference type="SUPFAM" id="SSF90002">
    <property type="entry name" value="Hypothetical protein YjiA, C-terminal domain"/>
    <property type="match status" value="1"/>
</dbReference>
<dbReference type="Gene3D" id="3.30.1220.10">
    <property type="entry name" value="CobW-like, C-terminal domain"/>
    <property type="match status" value="1"/>
</dbReference>
<reference evidence="9 10" key="1">
    <citation type="submission" date="2015-08" db="EMBL/GenBank/DDBJ databases">
        <authorList>
            <person name="Varghese N."/>
        </authorList>
    </citation>
    <scope>NUCLEOTIDE SEQUENCE [LARGE SCALE GENOMIC DNA]</scope>
    <source>
        <strain evidence="9 10">DSM 18167</strain>
    </source>
</reference>
<comment type="similarity">
    <text evidence="4">Belongs to the SIMIBI class G3E GTPase family. ZNG1 subfamily.</text>
</comment>
<accession>A0ABP2A7V5</accession>
<proteinExistence type="inferred from homology"/>
<dbReference type="Pfam" id="PF07683">
    <property type="entry name" value="CobW_C"/>
    <property type="match status" value="1"/>
</dbReference>
<dbReference type="InterPro" id="IPR051316">
    <property type="entry name" value="Zinc-reg_GTPase_activator"/>
</dbReference>
<evidence type="ECO:0000256" key="5">
    <source>
        <dbReference type="ARBA" id="ARBA00045658"/>
    </source>
</evidence>
<evidence type="ECO:0000256" key="6">
    <source>
        <dbReference type="ARBA" id="ARBA00049117"/>
    </source>
</evidence>
<sequence>MHDATAGMAGGPSAMRDFLSMTADQPSRPAPIPLNVVTGFLGAGKTTLLNRLLRDPWMTDTIVIINEFGEIGLDHLFVEKVDEDLVLMTAGCLCCSIRGDLVATLEDLLRRRDNGRIRPFRRVVIETTGLADPAPILHTILRHPYLSMRYALDGVVTLVDAVNGEATLDAHEEAMKQAAVADCLVLTKADLLQGDDLRRLERLTARLGALNPAADVVRADDATATAERLLDRGLYSPDGKIGDVARWLGAEVFEDAHHHGHGHDQHGHHDHPHHHHDDHGHGHHQHDVNRHDARIRAFCLTSDRPIPAPSFDLFLDLLRSAHGPNLLRVKGLVAVKEEPEHPVVIHGVQHIFHPPVVLDAWPDGDRRTRIVFILRDLDESFVRRLWGAFDGTPAVDTPDAQALTDNPLAIGGSR</sequence>
<comment type="function">
    <text evidence="5">Zinc chaperone that directly transfers zinc cofactor to target proteins, thereby activating them. Zinc is transferred from the CXCC motif in the GTPase domain to the zinc binding site in target proteins in a process requiring GTP hydrolysis.</text>
</comment>
<evidence type="ECO:0000256" key="4">
    <source>
        <dbReference type="ARBA" id="ARBA00034320"/>
    </source>
</evidence>
<dbReference type="Gene3D" id="3.40.50.300">
    <property type="entry name" value="P-loop containing nucleotide triphosphate hydrolases"/>
    <property type="match status" value="1"/>
</dbReference>
<feature type="domain" description="CobW C-terminal" evidence="8">
    <location>
        <begin position="295"/>
        <end position="390"/>
    </location>
</feature>
<comment type="caution">
    <text evidence="9">The sequence shown here is derived from an EMBL/GenBank/DDBJ whole genome shotgun (WGS) entry which is preliminary data.</text>
</comment>
<evidence type="ECO:0000256" key="3">
    <source>
        <dbReference type="ARBA" id="ARBA00023186"/>
    </source>
</evidence>
<dbReference type="InterPro" id="IPR027417">
    <property type="entry name" value="P-loop_NTPase"/>
</dbReference>
<evidence type="ECO:0000313" key="9">
    <source>
        <dbReference type="EMBL" id="CUA89020.1"/>
    </source>
</evidence>
<feature type="compositionally biased region" description="Basic and acidic residues" evidence="7">
    <location>
        <begin position="257"/>
        <end position="267"/>
    </location>
</feature>
<evidence type="ECO:0000259" key="8">
    <source>
        <dbReference type="SMART" id="SM00833"/>
    </source>
</evidence>
<organism evidence="9 10">
    <name type="scientific">Chelatococcus sambhunathii</name>
    <dbReference type="NCBI Taxonomy" id="363953"/>
    <lineage>
        <taxon>Bacteria</taxon>
        <taxon>Pseudomonadati</taxon>
        <taxon>Pseudomonadota</taxon>
        <taxon>Alphaproteobacteria</taxon>
        <taxon>Hyphomicrobiales</taxon>
        <taxon>Chelatococcaceae</taxon>
        <taxon>Chelatococcus</taxon>
    </lineage>
</organism>
<dbReference type="SUPFAM" id="SSF52540">
    <property type="entry name" value="P-loop containing nucleoside triphosphate hydrolases"/>
    <property type="match status" value="1"/>
</dbReference>
<gene>
    <name evidence="9" type="ORF">Ga0061061_106115</name>
</gene>
<dbReference type="EMBL" id="CYHC01000006">
    <property type="protein sequence ID" value="CUA89020.1"/>
    <property type="molecule type" value="Genomic_DNA"/>
</dbReference>
<evidence type="ECO:0000313" key="10">
    <source>
        <dbReference type="Proteomes" id="UP000182178"/>
    </source>
</evidence>
<keyword evidence="10" id="KW-1185">Reference proteome</keyword>
<keyword evidence="1" id="KW-0547">Nucleotide-binding</keyword>
<dbReference type="PANTHER" id="PTHR13748">
    <property type="entry name" value="COBW-RELATED"/>
    <property type="match status" value="1"/>
</dbReference>
<keyword evidence="3" id="KW-0143">Chaperone</keyword>
<evidence type="ECO:0000256" key="1">
    <source>
        <dbReference type="ARBA" id="ARBA00022741"/>
    </source>
</evidence>
<dbReference type="CDD" id="cd03112">
    <property type="entry name" value="CobW-like"/>
    <property type="match status" value="1"/>
</dbReference>
<keyword evidence="2" id="KW-0378">Hydrolase</keyword>
<dbReference type="InterPro" id="IPR011629">
    <property type="entry name" value="CobW-like_C"/>
</dbReference>
<evidence type="ECO:0000256" key="7">
    <source>
        <dbReference type="SAM" id="MobiDB-lite"/>
    </source>
</evidence>
<dbReference type="Proteomes" id="UP000182178">
    <property type="component" value="Unassembled WGS sequence"/>
</dbReference>